<comment type="caution">
    <text evidence="1">The sequence shown here is derived from an EMBL/GenBank/DDBJ whole genome shotgun (WGS) entry which is preliminary data.</text>
</comment>
<evidence type="ECO:0000313" key="1">
    <source>
        <dbReference type="EMBL" id="KKL04185.1"/>
    </source>
</evidence>
<accession>A0A0F9A3X8</accession>
<sequence length="233" mass="27158">MPGFYADQNFLNTKYSMDIAIEAHFTNLILQDESTRMVYASNDYALRRRAKGQDYNNLNLPFMNYRIDDYAFGATPWWNNRLFSRGLYLPELGQSIRMSPVSLNYEATFWAHRDEETLYAFSELRFDADSKTTLTANIDISGIEVPFPGQLSYTNLDFTPKYNEQDWLERNKIHTITLDFAVITWIMKTNLDITIPTKAILSFQATHGLEDTTSYEETINLIIDHFAEDVDYE</sequence>
<dbReference type="EMBL" id="LAZR01044632">
    <property type="protein sequence ID" value="KKL04185.1"/>
    <property type="molecule type" value="Genomic_DNA"/>
</dbReference>
<reference evidence="1" key="1">
    <citation type="journal article" date="2015" name="Nature">
        <title>Complex archaea that bridge the gap between prokaryotes and eukaryotes.</title>
        <authorList>
            <person name="Spang A."/>
            <person name="Saw J.H."/>
            <person name="Jorgensen S.L."/>
            <person name="Zaremba-Niedzwiedzka K."/>
            <person name="Martijn J."/>
            <person name="Lind A.E."/>
            <person name="van Eijk R."/>
            <person name="Schleper C."/>
            <person name="Guy L."/>
            <person name="Ettema T.J."/>
        </authorList>
    </citation>
    <scope>NUCLEOTIDE SEQUENCE</scope>
</reference>
<protein>
    <submittedName>
        <fullName evidence="1">Uncharacterized protein</fullName>
    </submittedName>
</protein>
<gene>
    <name evidence="1" type="ORF">LCGC14_2618580</name>
</gene>
<dbReference type="AlphaFoldDB" id="A0A0F9A3X8"/>
<organism evidence="1">
    <name type="scientific">marine sediment metagenome</name>
    <dbReference type="NCBI Taxonomy" id="412755"/>
    <lineage>
        <taxon>unclassified sequences</taxon>
        <taxon>metagenomes</taxon>
        <taxon>ecological metagenomes</taxon>
    </lineage>
</organism>
<feature type="non-terminal residue" evidence="1">
    <location>
        <position position="233"/>
    </location>
</feature>
<name>A0A0F9A3X8_9ZZZZ</name>
<proteinExistence type="predicted"/>